<gene>
    <name evidence="4" type="ORF">IPJ27_07445</name>
</gene>
<feature type="domain" description="BON" evidence="3">
    <location>
        <begin position="124"/>
        <end position="191"/>
    </location>
</feature>
<protein>
    <submittedName>
        <fullName evidence="4">BON domain-containing protein</fullName>
    </submittedName>
</protein>
<evidence type="ECO:0000259" key="3">
    <source>
        <dbReference type="PROSITE" id="PS50914"/>
    </source>
</evidence>
<proteinExistence type="predicted"/>
<dbReference type="EMBL" id="JADJMH010000005">
    <property type="protein sequence ID" value="MBK7674604.1"/>
    <property type="molecule type" value="Genomic_DNA"/>
</dbReference>
<accession>A0A935UGE1</accession>
<name>A0A935UGE1_9PROT</name>
<dbReference type="Proteomes" id="UP000697998">
    <property type="component" value="Unassembled WGS sequence"/>
</dbReference>
<reference evidence="4 5" key="1">
    <citation type="submission" date="2020-10" db="EMBL/GenBank/DDBJ databases">
        <title>Connecting structure to function with the recovery of over 1000 high-quality activated sludge metagenome-assembled genomes encoding full-length rRNA genes using long-read sequencing.</title>
        <authorList>
            <person name="Singleton C.M."/>
            <person name="Petriglieri F."/>
            <person name="Kristensen J.M."/>
            <person name="Kirkegaard R.H."/>
            <person name="Michaelsen T.Y."/>
            <person name="Andersen M.H."/>
            <person name="Karst S.M."/>
            <person name="Dueholm M.S."/>
            <person name="Nielsen P.H."/>
            <person name="Albertsen M."/>
        </authorList>
    </citation>
    <scope>NUCLEOTIDE SEQUENCE [LARGE SCALE GENOMIC DNA]</scope>
    <source>
        <strain evidence="4">EsbW_18-Q3-R4-48_BATAC.285</strain>
    </source>
</reference>
<keyword evidence="1 2" id="KW-0732">Signal</keyword>
<feature type="signal peptide" evidence="2">
    <location>
        <begin position="1"/>
        <end position="27"/>
    </location>
</feature>
<dbReference type="InterPro" id="IPR051686">
    <property type="entry name" value="Lipoprotein_DolP"/>
</dbReference>
<dbReference type="InterPro" id="IPR014004">
    <property type="entry name" value="Transpt-assoc_nodulatn_dom_bac"/>
</dbReference>
<evidence type="ECO:0000256" key="2">
    <source>
        <dbReference type="SAM" id="SignalP"/>
    </source>
</evidence>
<dbReference type="Gene3D" id="3.30.1340.30">
    <property type="match status" value="2"/>
</dbReference>
<dbReference type="Pfam" id="PF04972">
    <property type="entry name" value="BON"/>
    <property type="match status" value="2"/>
</dbReference>
<comment type="caution">
    <text evidence="4">The sequence shown here is derived from an EMBL/GenBank/DDBJ whole genome shotgun (WGS) entry which is preliminary data.</text>
</comment>
<dbReference type="InterPro" id="IPR007055">
    <property type="entry name" value="BON_dom"/>
</dbReference>
<sequence length="217" mass="23149">MKKLLITSLLLGAALLPMLQGCLPLVAAGAAGGALATMDRRSLGIQTEDESIEWKAAARVNEKSGDNSHTNFTSYNRKVLVTGEVPTEDMKATIERIVAGIPQVEGVYNELVVGPVTSYSTRSKDSYITTRVKGRFVDSGNFNAVHVKVVTEAGVVYLLGLVTQREADSAIQVARTTSDVKKVVNLLEIIPDAKAKELELTMPKASPQEPKPAANGG</sequence>
<dbReference type="PANTHER" id="PTHR34606">
    <property type="entry name" value="BON DOMAIN-CONTAINING PROTEIN"/>
    <property type="match status" value="1"/>
</dbReference>
<dbReference type="PROSITE" id="PS51257">
    <property type="entry name" value="PROKAR_LIPOPROTEIN"/>
    <property type="match status" value="1"/>
</dbReference>
<feature type="chain" id="PRO_5038034087" evidence="2">
    <location>
        <begin position="28"/>
        <end position="217"/>
    </location>
</feature>
<organism evidence="4 5">
    <name type="scientific">Candidatus Accumulibacter proximus</name>
    <dbReference type="NCBI Taxonomy" id="2954385"/>
    <lineage>
        <taxon>Bacteria</taxon>
        <taxon>Pseudomonadati</taxon>
        <taxon>Pseudomonadota</taxon>
        <taxon>Betaproteobacteria</taxon>
        <taxon>Candidatus Accumulibacter</taxon>
    </lineage>
</organism>
<dbReference type="AlphaFoldDB" id="A0A935UGE1"/>
<feature type="domain" description="BON" evidence="3">
    <location>
        <begin position="48"/>
        <end position="115"/>
    </location>
</feature>
<dbReference type="PROSITE" id="PS50914">
    <property type="entry name" value="BON"/>
    <property type="match status" value="2"/>
</dbReference>
<evidence type="ECO:0000256" key="1">
    <source>
        <dbReference type="ARBA" id="ARBA00022729"/>
    </source>
</evidence>
<dbReference type="SMART" id="SM00749">
    <property type="entry name" value="BON"/>
    <property type="match status" value="2"/>
</dbReference>
<dbReference type="PANTHER" id="PTHR34606:SF4">
    <property type="entry name" value="OUTER MEMBRANE LIPOPROTEIN DOLP"/>
    <property type="match status" value="1"/>
</dbReference>
<evidence type="ECO:0000313" key="4">
    <source>
        <dbReference type="EMBL" id="MBK7674604.1"/>
    </source>
</evidence>
<evidence type="ECO:0000313" key="5">
    <source>
        <dbReference type="Proteomes" id="UP000697998"/>
    </source>
</evidence>